<comment type="caution">
    <text evidence="2">The sequence shown here is derived from an EMBL/GenBank/DDBJ whole genome shotgun (WGS) entry which is preliminary data.</text>
</comment>
<evidence type="ECO:0000256" key="1">
    <source>
        <dbReference type="SAM" id="Coils"/>
    </source>
</evidence>
<evidence type="ECO:0000313" key="2">
    <source>
        <dbReference type="EMBL" id="MCU6744378.1"/>
    </source>
</evidence>
<evidence type="ECO:0000313" key="3">
    <source>
        <dbReference type="Proteomes" id="UP001652432"/>
    </source>
</evidence>
<feature type="coiled-coil region" evidence="1">
    <location>
        <begin position="42"/>
        <end position="69"/>
    </location>
</feature>
<organism evidence="2 3">
    <name type="scientific">Suilimivivens aceti</name>
    <dbReference type="NCBI Taxonomy" id="2981774"/>
    <lineage>
        <taxon>Bacteria</taxon>
        <taxon>Bacillati</taxon>
        <taxon>Bacillota</taxon>
        <taxon>Clostridia</taxon>
        <taxon>Lachnospirales</taxon>
        <taxon>Lachnospiraceae</taxon>
        <taxon>Suilimivivens</taxon>
    </lineage>
</organism>
<dbReference type="RefSeq" id="WP_118798566.1">
    <property type="nucleotide sequence ID" value="NZ_JAOQKJ010000005.1"/>
</dbReference>
<keyword evidence="1" id="KW-0175">Coiled coil</keyword>
<sequence>MARRAAYRKRRQNKFGMFLVFIVVVMLTVVVAVRGIEMKAKLADNRQREAELEAQIAAEEERTQEIEEMEKYSETLGYTEEVAKEKLGLVNEGEIIFRDESH</sequence>
<dbReference type="Proteomes" id="UP001652432">
    <property type="component" value="Unassembled WGS sequence"/>
</dbReference>
<dbReference type="Pfam" id="PF04977">
    <property type="entry name" value="DivIC"/>
    <property type="match status" value="1"/>
</dbReference>
<proteinExistence type="predicted"/>
<gene>
    <name evidence="2" type="ORF">OCV77_07700</name>
</gene>
<reference evidence="2 3" key="1">
    <citation type="journal article" date="2021" name="ISME Commun">
        <title>Automated analysis of genomic sequences facilitates high-throughput and comprehensive description of bacteria.</title>
        <authorList>
            <person name="Hitch T.C.A."/>
        </authorList>
    </citation>
    <scope>NUCLEOTIDE SEQUENCE [LARGE SCALE GENOMIC DNA]</scope>
    <source>
        <strain evidence="2 3">Sanger_18</strain>
    </source>
</reference>
<keyword evidence="3" id="KW-1185">Reference proteome</keyword>
<accession>A0ABT2T2B0</accession>
<dbReference type="EMBL" id="JAOQKJ010000005">
    <property type="protein sequence ID" value="MCU6744378.1"/>
    <property type="molecule type" value="Genomic_DNA"/>
</dbReference>
<protein>
    <submittedName>
        <fullName evidence="2">Septum formation initiator family protein</fullName>
    </submittedName>
</protein>
<name>A0ABT2T2B0_9FIRM</name>
<dbReference type="InterPro" id="IPR007060">
    <property type="entry name" value="FtsL/DivIC"/>
</dbReference>